<dbReference type="PROSITE" id="PS00761">
    <property type="entry name" value="SPASE_I_3"/>
    <property type="match status" value="1"/>
</dbReference>
<dbReference type="EMBL" id="FUYH01000022">
    <property type="protein sequence ID" value="SKA96711.1"/>
    <property type="molecule type" value="Genomic_DNA"/>
</dbReference>
<accession>A0A1T4Y5X5</accession>
<keyword evidence="7" id="KW-0812">Transmembrane</keyword>
<evidence type="ECO:0000256" key="6">
    <source>
        <dbReference type="PIRSR" id="PIRSR600223-1"/>
    </source>
</evidence>
<dbReference type="GO" id="GO:0006465">
    <property type="term" value="P:signal peptide processing"/>
    <property type="evidence" value="ECO:0007669"/>
    <property type="project" value="InterPro"/>
</dbReference>
<dbReference type="InterPro" id="IPR019758">
    <property type="entry name" value="Pept_S26A_signal_pept_1_CS"/>
</dbReference>
<dbReference type="GO" id="GO:0009003">
    <property type="term" value="F:signal peptidase activity"/>
    <property type="evidence" value="ECO:0007669"/>
    <property type="project" value="UniProtKB-EC"/>
</dbReference>
<dbReference type="Pfam" id="PF10502">
    <property type="entry name" value="Peptidase_S26"/>
    <property type="match status" value="1"/>
</dbReference>
<feature type="transmembrane region" description="Helical" evidence="7">
    <location>
        <begin position="12"/>
        <end position="35"/>
    </location>
</feature>
<dbReference type="InterPro" id="IPR000223">
    <property type="entry name" value="Pept_S26A_signal_pept_1"/>
</dbReference>
<dbReference type="RefSeq" id="WP_078697343.1">
    <property type="nucleotide sequence ID" value="NZ_FUYH01000022.1"/>
</dbReference>
<dbReference type="PANTHER" id="PTHR43390:SF1">
    <property type="entry name" value="CHLOROPLAST PROCESSING PEPTIDASE"/>
    <property type="match status" value="1"/>
</dbReference>
<reference evidence="10" key="1">
    <citation type="submission" date="2017-02" db="EMBL/GenBank/DDBJ databases">
        <authorList>
            <person name="Varghese N."/>
            <person name="Submissions S."/>
        </authorList>
    </citation>
    <scope>NUCLEOTIDE SEQUENCE [LARGE SCALE GENOMIC DNA]</scope>
    <source>
        <strain evidence="10">USBA 833</strain>
    </source>
</reference>
<protein>
    <recommendedName>
        <fullName evidence="4 7">Signal peptidase I</fullName>
        <ecNumber evidence="4 7">3.4.21.89</ecNumber>
    </recommendedName>
</protein>
<keyword evidence="10" id="KW-1185">Reference proteome</keyword>
<dbReference type="PRINTS" id="PR00727">
    <property type="entry name" value="LEADERPTASE"/>
</dbReference>
<evidence type="ECO:0000313" key="10">
    <source>
        <dbReference type="Proteomes" id="UP000190105"/>
    </source>
</evidence>
<dbReference type="Proteomes" id="UP000190105">
    <property type="component" value="Unassembled WGS sequence"/>
</dbReference>
<gene>
    <name evidence="9" type="ORF">SAMN05443428_12219</name>
</gene>
<evidence type="ECO:0000256" key="2">
    <source>
        <dbReference type="ARBA" id="ARBA00004401"/>
    </source>
</evidence>
<evidence type="ECO:0000256" key="3">
    <source>
        <dbReference type="ARBA" id="ARBA00009370"/>
    </source>
</evidence>
<evidence type="ECO:0000259" key="8">
    <source>
        <dbReference type="Pfam" id="PF10502"/>
    </source>
</evidence>
<dbReference type="AlphaFoldDB" id="A0A1T4Y5X5"/>
<feature type="domain" description="Peptidase S26" evidence="8">
    <location>
        <begin position="9"/>
        <end position="162"/>
    </location>
</feature>
<dbReference type="CDD" id="cd06530">
    <property type="entry name" value="S26_SPase_I"/>
    <property type="match status" value="1"/>
</dbReference>
<keyword evidence="7" id="KW-0472">Membrane</keyword>
<evidence type="ECO:0000256" key="5">
    <source>
        <dbReference type="ARBA" id="ARBA00022801"/>
    </source>
</evidence>
<dbReference type="GO" id="GO:0005886">
    <property type="term" value="C:plasma membrane"/>
    <property type="evidence" value="ECO:0007669"/>
    <property type="project" value="UniProtKB-SubCell"/>
</dbReference>
<dbReference type="InterPro" id="IPR019757">
    <property type="entry name" value="Pept_S26A_signal_pept_1_Lys-AS"/>
</dbReference>
<organism evidence="9 10">
    <name type="scientific">Caloramator quimbayensis</name>
    <dbReference type="NCBI Taxonomy" id="1147123"/>
    <lineage>
        <taxon>Bacteria</taxon>
        <taxon>Bacillati</taxon>
        <taxon>Bacillota</taxon>
        <taxon>Clostridia</taxon>
        <taxon>Eubacteriales</taxon>
        <taxon>Clostridiaceae</taxon>
        <taxon>Caloramator</taxon>
    </lineage>
</organism>
<dbReference type="OrthoDB" id="9802919at2"/>
<keyword evidence="7" id="KW-1133">Transmembrane helix</keyword>
<sequence>MDSIKVFVKEWVIPIVIAFIIALAINKFLFFKILVPTESMYPTIKVQDRIFVTRVYHPENLKRGDIVVFYSDELGERLVKRLIGLPGDKIDIKDGTVYINGKKYEEPYVVNKDDYTASEPFVVPDGEYFFLGDNRANSLDSRYWQYSYIKADKIEGKAIFTLFPFNRMGVLK</sequence>
<dbReference type="SUPFAM" id="SSF51306">
    <property type="entry name" value="LexA/Signal peptidase"/>
    <property type="match status" value="1"/>
</dbReference>
<dbReference type="PROSITE" id="PS00760">
    <property type="entry name" value="SPASE_I_2"/>
    <property type="match status" value="1"/>
</dbReference>
<comment type="subcellular location">
    <subcellularLocation>
        <location evidence="2">Cell membrane</location>
        <topology evidence="2">Single-pass type II membrane protein</topology>
    </subcellularLocation>
    <subcellularLocation>
        <location evidence="7">Membrane</location>
        <topology evidence="7">Single-pass type II membrane protein</topology>
    </subcellularLocation>
</comment>
<comment type="catalytic activity">
    <reaction evidence="1 7">
        <text>Cleavage of hydrophobic, N-terminal signal or leader sequences from secreted and periplasmic proteins.</text>
        <dbReference type="EC" id="3.4.21.89"/>
    </reaction>
</comment>
<proteinExistence type="inferred from homology"/>
<dbReference type="Gene3D" id="2.10.109.10">
    <property type="entry name" value="Umud Fragment, subunit A"/>
    <property type="match status" value="1"/>
</dbReference>
<evidence type="ECO:0000256" key="1">
    <source>
        <dbReference type="ARBA" id="ARBA00000677"/>
    </source>
</evidence>
<dbReference type="GO" id="GO:0004252">
    <property type="term" value="F:serine-type endopeptidase activity"/>
    <property type="evidence" value="ECO:0007669"/>
    <property type="project" value="InterPro"/>
</dbReference>
<dbReference type="STRING" id="1147123.SAMN05443428_12219"/>
<evidence type="ECO:0000256" key="4">
    <source>
        <dbReference type="ARBA" id="ARBA00013208"/>
    </source>
</evidence>
<dbReference type="PANTHER" id="PTHR43390">
    <property type="entry name" value="SIGNAL PEPTIDASE I"/>
    <property type="match status" value="1"/>
</dbReference>
<keyword evidence="5 7" id="KW-0378">Hydrolase</keyword>
<evidence type="ECO:0000313" key="9">
    <source>
        <dbReference type="EMBL" id="SKA96711.1"/>
    </source>
</evidence>
<dbReference type="InterPro" id="IPR019533">
    <property type="entry name" value="Peptidase_S26"/>
</dbReference>
<dbReference type="EC" id="3.4.21.89" evidence="4 7"/>
<feature type="active site" evidence="6">
    <location>
        <position position="39"/>
    </location>
</feature>
<feature type="active site" evidence="6">
    <location>
        <position position="80"/>
    </location>
</feature>
<keyword evidence="7" id="KW-0645">Protease</keyword>
<dbReference type="NCBIfam" id="TIGR02227">
    <property type="entry name" value="sigpep_I_bact"/>
    <property type="match status" value="1"/>
</dbReference>
<comment type="similarity">
    <text evidence="3 7">Belongs to the peptidase S26 family.</text>
</comment>
<evidence type="ECO:0000256" key="7">
    <source>
        <dbReference type="RuleBase" id="RU362042"/>
    </source>
</evidence>
<dbReference type="InterPro" id="IPR036286">
    <property type="entry name" value="LexA/Signal_pep-like_sf"/>
</dbReference>
<name>A0A1T4Y5X5_9CLOT</name>